<feature type="region of interest" description="Disordered" evidence="1">
    <location>
        <begin position="124"/>
        <end position="177"/>
    </location>
</feature>
<sequence>MKKAGSGPPAAWECAPGRRRRRGEAVWESQASRTPRKSSGLPFRETVKIQVIFRRRVEEGAPRELAVSHIGADSSVVPRILFARVCLWPCETCTFSSGSVTSHALGRPEGNRCPCEARGGQLAQRRKARRRAHCDNGGSGREWERERKEIIRKRSKEKETRGASRQAAPRGLGATEGEMRYDRRALPTAGRAGATAARHAHGLALQRVNTGAAFRPPPPFPHVHHPTRYHLLSPPILSLSQSLTRTPFPAPLPPFLPRAHPHSHYDPHPLPSTPTPAPCPSPFVSPPPSLPLGFYPTPGPLAPPHSHLHPHLRLPSSLPILIPSPSAAASLPPSPHPLPSVSISPLLHKECFHFVRGLGGALSPFSLKCRENGTIGRVSVSSSCALSPANCLTSRYQLQSSSQAESRRTWHMECAALASAFRFCCPDRSLLPLLRPPFPLVLSCSFLPWHSEGKPSRAGGQFRAVTVELAVSSFLSLIYCLGRCLYPSL</sequence>
<feature type="region of interest" description="Disordered" evidence="1">
    <location>
        <begin position="1"/>
        <end position="40"/>
    </location>
</feature>
<dbReference type="EMBL" id="QCYY01000173">
    <property type="protein sequence ID" value="ROT85832.1"/>
    <property type="molecule type" value="Genomic_DNA"/>
</dbReference>
<organism evidence="2 3">
    <name type="scientific">Penaeus vannamei</name>
    <name type="common">Whiteleg shrimp</name>
    <name type="synonym">Litopenaeus vannamei</name>
    <dbReference type="NCBI Taxonomy" id="6689"/>
    <lineage>
        <taxon>Eukaryota</taxon>
        <taxon>Metazoa</taxon>
        <taxon>Ecdysozoa</taxon>
        <taxon>Arthropoda</taxon>
        <taxon>Crustacea</taxon>
        <taxon>Multicrustacea</taxon>
        <taxon>Malacostraca</taxon>
        <taxon>Eumalacostraca</taxon>
        <taxon>Eucarida</taxon>
        <taxon>Decapoda</taxon>
        <taxon>Dendrobranchiata</taxon>
        <taxon>Penaeoidea</taxon>
        <taxon>Penaeidae</taxon>
        <taxon>Penaeus</taxon>
    </lineage>
</organism>
<reference evidence="2 3" key="2">
    <citation type="submission" date="2019-01" db="EMBL/GenBank/DDBJ databases">
        <title>The decoding of complex shrimp genome reveals the adaptation for benthos swimmer, frequently molting mechanism and breeding impact on genome.</title>
        <authorList>
            <person name="Sun Y."/>
            <person name="Gao Y."/>
            <person name="Yu Y."/>
        </authorList>
    </citation>
    <scope>NUCLEOTIDE SEQUENCE [LARGE SCALE GENOMIC DNA]</scope>
    <source>
        <tissue evidence="2">Muscle</tissue>
    </source>
</reference>
<name>A0A3R7PFV1_PENVA</name>
<accession>A0A3R7PFV1</accession>
<evidence type="ECO:0000313" key="2">
    <source>
        <dbReference type="EMBL" id="ROT85832.1"/>
    </source>
</evidence>
<gene>
    <name evidence="2" type="ORF">C7M84_005625</name>
</gene>
<dbReference type="Proteomes" id="UP000283509">
    <property type="component" value="Unassembled WGS sequence"/>
</dbReference>
<dbReference type="AlphaFoldDB" id="A0A3R7PFV1"/>
<reference evidence="2 3" key="1">
    <citation type="submission" date="2018-04" db="EMBL/GenBank/DDBJ databases">
        <authorList>
            <person name="Zhang X."/>
            <person name="Yuan J."/>
            <person name="Li F."/>
            <person name="Xiang J."/>
        </authorList>
    </citation>
    <scope>NUCLEOTIDE SEQUENCE [LARGE SCALE GENOMIC DNA]</scope>
    <source>
        <tissue evidence="2">Muscle</tissue>
    </source>
</reference>
<protein>
    <submittedName>
        <fullName evidence="2">Uncharacterized protein</fullName>
    </submittedName>
</protein>
<evidence type="ECO:0000256" key="1">
    <source>
        <dbReference type="SAM" id="MobiDB-lite"/>
    </source>
</evidence>
<evidence type="ECO:0000313" key="3">
    <source>
        <dbReference type="Proteomes" id="UP000283509"/>
    </source>
</evidence>
<keyword evidence="3" id="KW-1185">Reference proteome</keyword>
<comment type="caution">
    <text evidence="2">The sequence shown here is derived from an EMBL/GenBank/DDBJ whole genome shotgun (WGS) entry which is preliminary data.</text>
</comment>
<proteinExistence type="predicted"/>
<feature type="region of interest" description="Disordered" evidence="1">
    <location>
        <begin position="250"/>
        <end position="273"/>
    </location>
</feature>